<accession>A0ABD0WAS5</accession>
<evidence type="ECO:0008006" key="8">
    <source>
        <dbReference type="Google" id="ProtNLM"/>
    </source>
</evidence>
<evidence type="ECO:0000256" key="2">
    <source>
        <dbReference type="ARBA" id="ARBA00022692"/>
    </source>
</evidence>
<evidence type="ECO:0000256" key="1">
    <source>
        <dbReference type="ARBA" id="ARBA00004141"/>
    </source>
</evidence>
<dbReference type="AlphaFoldDB" id="A0ABD0WAS5"/>
<dbReference type="GO" id="GO:0016020">
    <property type="term" value="C:membrane"/>
    <property type="evidence" value="ECO:0007669"/>
    <property type="project" value="UniProtKB-SubCell"/>
</dbReference>
<name>A0ABD0WAS5_UMBPY</name>
<feature type="transmembrane region" description="Helical" evidence="5">
    <location>
        <begin position="53"/>
        <end position="74"/>
    </location>
</feature>
<dbReference type="Pfam" id="PF00335">
    <property type="entry name" value="Tetraspanin"/>
    <property type="match status" value="1"/>
</dbReference>
<evidence type="ECO:0000313" key="6">
    <source>
        <dbReference type="EMBL" id="KAL0968704.1"/>
    </source>
</evidence>
<sequence length="245" mass="27157">MPLDRFRKLCKIIFKVLDVFIAVSASLMFLLGLCLRLSFSANGIVSTGFNTQAFANGMTVLMVLAVLIIIVLFIGEYGYRHENTTVLGLFSILLATLTGLLIGGGAFAYMRHKEIGEQLAKFYITIDFQKKTNKYPMGLTTHSMIEYMCNCCGPTLSSQGKFKCLLNTLETVLDCPSAIINIYQSKGHLVTWFFFGNAALLGLALVCTCLLMRNIKMSRQNTTVDFTLVQGQPPPSTMFKHDSTL</sequence>
<evidence type="ECO:0000256" key="4">
    <source>
        <dbReference type="ARBA" id="ARBA00023136"/>
    </source>
</evidence>
<evidence type="ECO:0000256" key="3">
    <source>
        <dbReference type="ARBA" id="ARBA00022989"/>
    </source>
</evidence>
<evidence type="ECO:0000256" key="5">
    <source>
        <dbReference type="SAM" id="Phobius"/>
    </source>
</evidence>
<comment type="subcellular location">
    <subcellularLocation>
        <location evidence="1">Membrane</location>
        <topology evidence="1">Multi-pass membrane protein</topology>
    </subcellularLocation>
</comment>
<organism evidence="6 7">
    <name type="scientific">Umbra pygmaea</name>
    <name type="common">Eastern mudminnow</name>
    <dbReference type="NCBI Taxonomy" id="75934"/>
    <lineage>
        <taxon>Eukaryota</taxon>
        <taxon>Metazoa</taxon>
        <taxon>Chordata</taxon>
        <taxon>Craniata</taxon>
        <taxon>Vertebrata</taxon>
        <taxon>Euteleostomi</taxon>
        <taxon>Actinopterygii</taxon>
        <taxon>Neopterygii</taxon>
        <taxon>Teleostei</taxon>
        <taxon>Protacanthopterygii</taxon>
        <taxon>Esociformes</taxon>
        <taxon>Umbridae</taxon>
        <taxon>Umbra</taxon>
    </lineage>
</organism>
<evidence type="ECO:0000313" key="7">
    <source>
        <dbReference type="Proteomes" id="UP001557470"/>
    </source>
</evidence>
<feature type="transmembrane region" description="Helical" evidence="5">
    <location>
        <begin position="86"/>
        <end position="109"/>
    </location>
</feature>
<keyword evidence="2 5" id="KW-0812">Transmembrane</keyword>
<comment type="caution">
    <text evidence="6">The sequence shown here is derived from an EMBL/GenBank/DDBJ whole genome shotgun (WGS) entry which is preliminary data.</text>
</comment>
<dbReference type="InterPro" id="IPR018499">
    <property type="entry name" value="Tetraspanin/Peripherin"/>
</dbReference>
<keyword evidence="3 5" id="KW-1133">Transmembrane helix</keyword>
<keyword evidence="4 5" id="KW-0472">Membrane</keyword>
<proteinExistence type="predicted"/>
<gene>
    <name evidence="6" type="ORF">UPYG_G00270500</name>
</gene>
<dbReference type="EMBL" id="JAGEUA010000008">
    <property type="protein sequence ID" value="KAL0968704.1"/>
    <property type="molecule type" value="Genomic_DNA"/>
</dbReference>
<protein>
    <recommendedName>
        <fullName evidence="8">Tetraspanin</fullName>
    </recommendedName>
</protein>
<reference evidence="6 7" key="1">
    <citation type="submission" date="2024-06" db="EMBL/GenBank/DDBJ databases">
        <authorList>
            <person name="Pan Q."/>
            <person name="Wen M."/>
            <person name="Jouanno E."/>
            <person name="Zahm M."/>
            <person name="Klopp C."/>
            <person name="Cabau C."/>
            <person name="Louis A."/>
            <person name="Berthelot C."/>
            <person name="Parey E."/>
            <person name="Roest Crollius H."/>
            <person name="Montfort J."/>
            <person name="Robinson-Rechavi M."/>
            <person name="Bouchez O."/>
            <person name="Lampietro C."/>
            <person name="Lopez Roques C."/>
            <person name="Donnadieu C."/>
            <person name="Postlethwait J."/>
            <person name="Bobe J."/>
            <person name="Verreycken H."/>
            <person name="Guiguen Y."/>
        </authorList>
    </citation>
    <scope>NUCLEOTIDE SEQUENCE [LARGE SCALE GENOMIC DNA]</scope>
    <source>
        <strain evidence="6">Up_M1</strain>
        <tissue evidence="6">Testis</tissue>
    </source>
</reference>
<keyword evidence="7" id="KW-1185">Reference proteome</keyword>
<feature type="transmembrane region" description="Helical" evidence="5">
    <location>
        <begin position="12"/>
        <end position="33"/>
    </location>
</feature>
<dbReference type="Proteomes" id="UP001557470">
    <property type="component" value="Unassembled WGS sequence"/>
</dbReference>
<feature type="transmembrane region" description="Helical" evidence="5">
    <location>
        <begin position="192"/>
        <end position="212"/>
    </location>
</feature>